<reference evidence="2 4" key="1">
    <citation type="submission" date="2015-03" db="EMBL/GenBank/DDBJ databases">
        <authorList>
            <person name="Hassan Y.I."/>
            <person name="Lepp D."/>
            <person name="Zhou T."/>
        </authorList>
    </citation>
    <scope>NUCLEOTIDE SEQUENCE [LARGE SCALE GENOMIC DNA]</scope>
    <source>
        <strain evidence="2 4">DSM 17137</strain>
    </source>
</reference>
<name>A0A0F5LSJ7_9HYPH</name>
<keyword evidence="2" id="KW-0548">Nucleotidyltransferase</keyword>
<sequence length="140" mass="15385">MPILLKRLTAVDAALLANIGPDVFDEPVQPDRLARYLAAPGHLMVLAFDGDLVVGQCTGVVHHHPDKVSELYVDEVGTASSHLRQGIASTLLEALFAWGRELGCEEAWLGTELDNTAANGLYRKFNGAEDTMKYYEFDLR</sequence>
<dbReference type="SUPFAM" id="SSF55729">
    <property type="entry name" value="Acyl-CoA N-acyltransferases (Nat)"/>
    <property type="match status" value="1"/>
</dbReference>
<keyword evidence="4" id="KW-1185">Reference proteome</keyword>
<feature type="domain" description="N-acetyltransferase" evidence="1">
    <location>
        <begin position="3"/>
        <end position="140"/>
    </location>
</feature>
<evidence type="ECO:0000313" key="2">
    <source>
        <dbReference type="EMBL" id="KKB85318.1"/>
    </source>
</evidence>
<dbReference type="Proteomes" id="UP000184533">
    <property type="component" value="Unassembled WGS sequence"/>
</dbReference>
<dbReference type="RefSeq" id="WP_046134624.1">
    <property type="nucleotide sequence ID" value="NZ_FQVC01000005.1"/>
</dbReference>
<keyword evidence="2" id="KW-0808">Transferase</keyword>
<reference evidence="3 5" key="2">
    <citation type="submission" date="2016-11" db="EMBL/GenBank/DDBJ databases">
        <authorList>
            <person name="Jaros S."/>
            <person name="Januszkiewicz K."/>
            <person name="Wedrychowicz H."/>
        </authorList>
    </citation>
    <scope>NUCLEOTIDE SEQUENCE [LARGE SCALE GENOMIC DNA]</scope>
    <source>
        <strain evidence="3 5">DSM 17137</strain>
    </source>
</reference>
<evidence type="ECO:0000313" key="4">
    <source>
        <dbReference type="Proteomes" id="UP000033608"/>
    </source>
</evidence>
<dbReference type="AlphaFoldDB" id="A0A0F5LSJ7"/>
<gene>
    <name evidence="3" type="ORF">SAMN02745223_01904</name>
    <name evidence="2" type="ORF">VW29_07175</name>
</gene>
<dbReference type="Proteomes" id="UP000033608">
    <property type="component" value="Unassembled WGS sequence"/>
</dbReference>
<dbReference type="Gene3D" id="3.40.630.30">
    <property type="match status" value="1"/>
</dbReference>
<dbReference type="STRING" id="1121477.SAMN02745223_01904"/>
<evidence type="ECO:0000313" key="5">
    <source>
        <dbReference type="Proteomes" id="UP000184533"/>
    </source>
</evidence>
<proteinExistence type="predicted"/>
<dbReference type="InterPro" id="IPR016181">
    <property type="entry name" value="Acyl_CoA_acyltransferase"/>
</dbReference>
<dbReference type="PANTHER" id="PTHR43072">
    <property type="entry name" value="N-ACETYLTRANSFERASE"/>
    <property type="match status" value="1"/>
</dbReference>
<dbReference type="EMBL" id="LAJF01000059">
    <property type="protein sequence ID" value="KKB85318.1"/>
    <property type="molecule type" value="Genomic_DNA"/>
</dbReference>
<organism evidence="2 4">
    <name type="scientific">Devosia limi DSM 17137</name>
    <dbReference type="NCBI Taxonomy" id="1121477"/>
    <lineage>
        <taxon>Bacteria</taxon>
        <taxon>Pseudomonadati</taxon>
        <taxon>Pseudomonadota</taxon>
        <taxon>Alphaproteobacteria</taxon>
        <taxon>Hyphomicrobiales</taxon>
        <taxon>Devosiaceae</taxon>
        <taxon>Devosia</taxon>
    </lineage>
</organism>
<dbReference type="Pfam" id="PF00583">
    <property type="entry name" value="Acetyltransf_1"/>
    <property type="match status" value="1"/>
</dbReference>
<evidence type="ECO:0000313" key="3">
    <source>
        <dbReference type="EMBL" id="SHF16117.1"/>
    </source>
</evidence>
<evidence type="ECO:0000259" key="1">
    <source>
        <dbReference type="PROSITE" id="PS51186"/>
    </source>
</evidence>
<dbReference type="GO" id="GO:0016779">
    <property type="term" value="F:nucleotidyltransferase activity"/>
    <property type="evidence" value="ECO:0007669"/>
    <property type="project" value="UniProtKB-KW"/>
</dbReference>
<dbReference type="GO" id="GO:0016747">
    <property type="term" value="F:acyltransferase activity, transferring groups other than amino-acyl groups"/>
    <property type="evidence" value="ECO:0007669"/>
    <property type="project" value="InterPro"/>
</dbReference>
<dbReference type="InterPro" id="IPR000182">
    <property type="entry name" value="GNAT_dom"/>
</dbReference>
<dbReference type="PATRIC" id="fig|1121477.3.peg.2524"/>
<accession>A0A0F5LSJ7</accession>
<protein>
    <submittedName>
        <fullName evidence="3">Aminoglycoside 6'-N-acetyltransferase I</fullName>
    </submittedName>
    <submittedName>
        <fullName evidence="2">Aminoglycoside adenylyltransferase</fullName>
    </submittedName>
</protein>
<dbReference type="PROSITE" id="PS51186">
    <property type="entry name" value="GNAT"/>
    <property type="match status" value="1"/>
</dbReference>
<dbReference type="CDD" id="cd04301">
    <property type="entry name" value="NAT_SF"/>
    <property type="match status" value="1"/>
</dbReference>
<dbReference type="EMBL" id="FQVC01000005">
    <property type="protein sequence ID" value="SHF16117.1"/>
    <property type="molecule type" value="Genomic_DNA"/>
</dbReference>
<dbReference type="OrthoDB" id="9796129at2"/>